<evidence type="ECO:0000256" key="1">
    <source>
        <dbReference type="SAM" id="MobiDB-lite"/>
    </source>
</evidence>
<gene>
    <name evidence="2" type="ORF">B0T24DRAFT_397142</name>
</gene>
<dbReference type="Proteomes" id="UP001287356">
    <property type="component" value="Unassembled WGS sequence"/>
</dbReference>
<evidence type="ECO:0000313" key="2">
    <source>
        <dbReference type="EMBL" id="KAK3365727.1"/>
    </source>
</evidence>
<feature type="region of interest" description="Disordered" evidence="1">
    <location>
        <begin position="237"/>
        <end position="256"/>
    </location>
</feature>
<feature type="compositionally biased region" description="Low complexity" evidence="1">
    <location>
        <begin position="16"/>
        <end position="49"/>
    </location>
</feature>
<evidence type="ECO:0000313" key="3">
    <source>
        <dbReference type="Proteomes" id="UP001287356"/>
    </source>
</evidence>
<dbReference type="EMBL" id="JAULSN010000008">
    <property type="protein sequence ID" value="KAK3365727.1"/>
    <property type="molecule type" value="Genomic_DNA"/>
</dbReference>
<sequence>MFTVMPVPIFTFGHDASSSSMSPATASSPFRPVVSSPLSSSPIRASASSDYSPPRHHHHFRATQSSPIAPPPTTTASASKFKYATRNPRPNPVVKRREEAQDSRRRLFLQNVRQRADEHKWERRGGEDELLKLEWVRLNRELRQAKHSDTACMVSEGEIEDEPALQLHPHFQNHNRNPAVDDVDALMVDAIEQQEEAELDALLSSLPEESQNRQSQPGSPCFFSDDDDYDGLFMDLLSRQSQDDPAMALSQDVEMS</sequence>
<feature type="region of interest" description="Disordered" evidence="1">
    <location>
        <begin position="207"/>
        <end position="227"/>
    </location>
</feature>
<dbReference type="AlphaFoldDB" id="A0AAE0N013"/>
<protein>
    <submittedName>
        <fullName evidence="2">Uncharacterized protein</fullName>
    </submittedName>
</protein>
<reference evidence="2" key="1">
    <citation type="journal article" date="2023" name="Mol. Phylogenet. Evol.">
        <title>Genome-scale phylogeny and comparative genomics of the fungal order Sordariales.</title>
        <authorList>
            <person name="Hensen N."/>
            <person name="Bonometti L."/>
            <person name="Westerberg I."/>
            <person name="Brannstrom I.O."/>
            <person name="Guillou S."/>
            <person name="Cros-Aarteil S."/>
            <person name="Calhoun S."/>
            <person name="Haridas S."/>
            <person name="Kuo A."/>
            <person name="Mondo S."/>
            <person name="Pangilinan J."/>
            <person name="Riley R."/>
            <person name="LaButti K."/>
            <person name="Andreopoulos B."/>
            <person name="Lipzen A."/>
            <person name="Chen C."/>
            <person name="Yan M."/>
            <person name="Daum C."/>
            <person name="Ng V."/>
            <person name="Clum A."/>
            <person name="Steindorff A."/>
            <person name="Ohm R.A."/>
            <person name="Martin F."/>
            <person name="Silar P."/>
            <person name="Natvig D.O."/>
            <person name="Lalanne C."/>
            <person name="Gautier V."/>
            <person name="Ament-Velasquez S.L."/>
            <person name="Kruys A."/>
            <person name="Hutchinson M.I."/>
            <person name="Powell A.J."/>
            <person name="Barry K."/>
            <person name="Miller A.N."/>
            <person name="Grigoriev I.V."/>
            <person name="Debuchy R."/>
            <person name="Gladieux P."/>
            <person name="Hiltunen Thoren M."/>
            <person name="Johannesson H."/>
        </authorList>
    </citation>
    <scope>NUCLEOTIDE SEQUENCE</scope>
    <source>
        <strain evidence="2">CBS 958.72</strain>
    </source>
</reference>
<comment type="caution">
    <text evidence="2">The sequence shown here is derived from an EMBL/GenBank/DDBJ whole genome shotgun (WGS) entry which is preliminary data.</text>
</comment>
<organism evidence="2 3">
    <name type="scientific">Lasiosphaeria ovina</name>
    <dbReference type="NCBI Taxonomy" id="92902"/>
    <lineage>
        <taxon>Eukaryota</taxon>
        <taxon>Fungi</taxon>
        <taxon>Dikarya</taxon>
        <taxon>Ascomycota</taxon>
        <taxon>Pezizomycotina</taxon>
        <taxon>Sordariomycetes</taxon>
        <taxon>Sordariomycetidae</taxon>
        <taxon>Sordariales</taxon>
        <taxon>Lasiosphaeriaceae</taxon>
        <taxon>Lasiosphaeria</taxon>
    </lineage>
</organism>
<feature type="region of interest" description="Disordered" evidence="1">
    <location>
        <begin position="15"/>
        <end position="102"/>
    </location>
</feature>
<proteinExistence type="predicted"/>
<keyword evidence="3" id="KW-1185">Reference proteome</keyword>
<accession>A0AAE0N013</accession>
<reference evidence="2" key="2">
    <citation type="submission" date="2023-06" db="EMBL/GenBank/DDBJ databases">
        <authorList>
            <consortium name="Lawrence Berkeley National Laboratory"/>
            <person name="Haridas S."/>
            <person name="Hensen N."/>
            <person name="Bonometti L."/>
            <person name="Westerberg I."/>
            <person name="Brannstrom I.O."/>
            <person name="Guillou S."/>
            <person name="Cros-Aarteil S."/>
            <person name="Calhoun S."/>
            <person name="Kuo A."/>
            <person name="Mondo S."/>
            <person name="Pangilinan J."/>
            <person name="Riley R."/>
            <person name="Labutti K."/>
            <person name="Andreopoulos B."/>
            <person name="Lipzen A."/>
            <person name="Chen C."/>
            <person name="Yanf M."/>
            <person name="Daum C."/>
            <person name="Ng V."/>
            <person name="Clum A."/>
            <person name="Steindorff A."/>
            <person name="Ohm R."/>
            <person name="Martin F."/>
            <person name="Silar P."/>
            <person name="Natvig D."/>
            <person name="Lalanne C."/>
            <person name="Gautier V."/>
            <person name="Ament-Velasquez S.L."/>
            <person name="Kruys A."/>
            <person name="Hutchinson M.I."/>
            <person name="Powell A.J."/>
            <person name="Barry K."/>
            <person name="Miller A.N."/>
            <person name="Grigoriev I.V."/>
            <person name="Debuchy R."/>
            <person name="Gladieux P."/>
            <person name="Thoren M.H."/>
            <person name="Johannesson H."/>
        </authorList>
    </citation>
    <scope>NUCLEOTIDE SEQUENCE</scope>
    <source>
        <strain evidence="2">CBS 958.72</strain>
    </source>
</reference>
<name>A0AAE0N013_9PEZI</name>